<comment type="caution">
    <text evidence="1">The sequence shown here is derived from an EMBL/GenBank/DDBJ whole genome shotgun (WGS) entry which is preliminary data.</text>
</comment>
<dbReference type="EMBL" id="QGNW01000097">
    <property type="protein sequence ID" value="RVW97959.1"/>
    <property type="molecule type" value="Genomic_DNA"/>
</dbReference>
<gene>
    <name evidence="1" type="ORF">CK203_021328</name>
</gene>
<evidence type="ECO:0000313" key="1">
    <source>
        <dbReference type="EMBL" id="RVW97959.1"/>
    </source>
</evidence>
<name>A0A438IML9_VITVI</name>
<dbReference type="Proteomes" id="UP000288805">
    <property type="component" value="Unassembled WGS sequence"/>
</dbReference>
<protein>
    <submittedName>
        <fullName evidence="1">Uncharacterized protein</fullName>
    </submittedName>
</protein>
<proteinExistence type="predicted"/>
<accession>A0A438IML9</accession>
<organism evidence="1 2">
    <name type="scientific">Vitis vinifera</name>
    <name type="common">Grape</name>
    <dbReference type="NCBI Taxonomy" id="29760"/>
    <lineage>
        <taxon>Eukaryota</taxon>
        <taxon>Viridiplantae</taxon>
        <taxon>Streptophyta</taxon>
        <taxon>Embryophyta</taxon>
        <taxon>Tracheophyta</taxon>
        <taxon>Spermatophyta</taxon>
        <taxon>Magnoliopsida</taxon>
        <taxon>eudicotyledons</taxon>
        <taxon>Gunneridae</taxon>
        <taxon>Pentapetalae</taxon>
        <taxon>rosids</taxon>
        <taxon>Vitales</taxon>
        <taxon>Vitaceae</taxon>
        <taxon>Viteae</taxon>
        <taxon>Vitis</taxon>
    </lineage>
</organism>
<reference evidence="1 2" key="1">
    <citation type="journal article" date="2018" name="PLoS Genet.">
        <title>Population sequencing reveals clonal diversity and ancestral inbreeding in the grapevine cultivar Chardonnay.</title>
        <authorList>
            <person name="Roach M.J."/>
            <person name="Johnson D.L."/>
            <person name="Bohlmann J."/>
            <person name="van Vuuren H.J."/>
            <person name="Jones S.J."/>
            <person name="Pretorius I.S."/>
            <person name="Schmidt S.A."/>
            <person name="Borneman A.R."/>
        </authorList>
    </citation>
    <scope>NUCLEOTIDE SEQUENCE [LARGE SCALE GENOMIC DNA]</scope>
    <source>
        <strain evidence="2">cv. Chardonnay</strain>
        <tissue evidence="1">Leaf</tissue>
    </source>
</reference>
<evidence type="ECO:0000313" key="2">
    <source>
        <dbReference type="Proteomes" id="UP000288805"/>
    </source>
</evidence>
<dbReference type="AlphaFoldDB" id="A0A438IML9"/>
<sequence>MHCTKRDIDVTILQLDKCILQWMWRFMKIRCIFSSESELQGEYIKEIQTLDYDYHISEEDESGQSELVNQEVGELDMSGQQFGFEDVFTEIPNQSSSIEGVLKFET</sequence>